<proteinExistence type="inferred from homology"/>
<dbReference type="PANTHER" id="PTHR32120">
    <property type="entry name" value="SMALL RIBOSOMAL SUBUNIT BIOGENESIS GTPASE RSGA"/>
    <property type="match status" value="1"/>
</dbReference>
<dbReference type="CDD" id="cd01854">
    <property type="entry name" value="YjeQ_EngC"/>
    <property type="match status" value="1"/>
</dbReference>
<feature type="binding site" evidence="10">
    <location>
        <position position="276"/>
    </location>
    <ligand>
        <name>Zn(2+)</name>
        <dbReference type="ChEBI" id="CHEBI:29105"/>
    </ligand>
</feature>
<dbReference type="KEGG" id="hdt:HYPDE_34698"/>
<feature type="domain" description="CP-type G" evidence="12">
    <location>
        <begin position="94"/>
        <end position="253"/>
    </location>
</feature>
<keyword evidence="2 10" id="KW-0690">Ribosome biogenesis</keyword>
<evidence type="ECO:0000313" key="14">
    <source>
        <dbReference type="Proteomes" id="UP000005952"/>
    </source>
</evidence>
<evidence type="ECO:0000256" key="6">
    <source>
        <dbReference type="ARBA" id="ARBA00022801"/>
    </source>
</evidence>
<evidence type="ECO:0000259" key="11">
    <source>
        <dbReference type="PROSITE" id="PS50936"/>
    </source>
</evidence>
<comment type="subcellular location">
    <subcellularLocation>
        <location evidence="10">Cytoplasm</location>
    </subcellularLocation>
</comment>
<keyword evidence="14" id="KW-1185">Reference proteome</keyword>
<dbReference type="GO" id="GO:0046872">
    <property type="term" value="F:metal ion binding"/>
    <property type="evidence" value="ECO:0007669"/>
    <property type="project" value="UniProtKB-KW"/>
</dbReference>
<dbReference type="Gene3D" id="3.40.50.300">
    <property type="entry name" value="P-loop containing nucleotide triphosphate hydrolases"/>
    <property type="match status" value="1"/>
</dbReference>
<dbReference type="EC" id="3.6.1.-" evidence="10"/>
<dbReference type="eggNOG" id="COG1162">
    <property type="taxonomic scope" value="Bacteria"/>
</dbReference>
<dbReference type="GO" id="GO:0005525">
    <property type="term" value="F:GTP binding"/>
    <property type="evidence" value="ECO:0007669"/>
    <property type="project" value="UniProtKB-UniRule"/>
</dbReference>
<dbReference type="HOGENOM" id="CLU_033617_0_1_5"/>
<evidence type="ECO:0000256" key="7">
    <source>
        <dbReference type="ARBA" id="ARBA00022833"/>
    </source>
</evidence>
<evidence type="ECO:0000256" key="5">
    <source>
        <dbReference type="ARBA" id="ARBA00022741"/>
    </source>
</evidence>
<dbReference type="NCBIfam" id="TIGR00157">
    <property type="entry name" value="ribosome small subunit-dependent GTPase A"/>
    <property type="match status" value="1"/>
</dbReference>
<evidence type="ECO:0000256" key="8">
    <source>
        <dbReference type="ARBA" id="ARBA00022884"/>
    </source>
</evidence>
<dbReference type="Pfam" id="PF03193">
    <property type="entry name" value="RsgA_GTPase"/>
    <property type="match status" value="1"/>
</dbReference>
<evidence type="ECO:0000313" key="13">
    <source>
        <dbReference type="EMBL" id="AGK58611.1"/>
    </source>
</evidence>
<keyword evidence="7 10" id="KW-0862">Zinc</keyword>
<comment type="similarity">
    <text evidence="10">Belongs to the TRAFAC class YlqF/YawG GTPase family. RsgA subfamily.</text>
</comment>
<dbReference type="AlphaFoldDB" id="N0BDP8"/>
<keyword evidence="8 10" id="KW-0694">RNA-binding</keyword>
<dbReference type="PROSITE" id="PS51721">
    <property type="entry name" value="G_CP"/>
    <property type="match status" value="1"/>
</dbReference>
<evidence type="ECO:0000256" key="10">
    <source>
        <dbReference type="HAMAP-Rule" id="MF_01820"/>
    </source>
</evidence>
<keyword evidence="9 10" id="KW-0342">GTP-binding</keyword>
<keyword evidence="6 10" id="KW-0378">Hydrolase</keyword>
<evidence type="ECO:0000256" key="9">
    <source>
        <dbReference type="ARBA" id="ARBA00023134"/>
    </source>
</evidence>
<comment type="cofactor">
    <cofactor evidence="10">
        <name>Zn(2+)</name>
        <dbReference type="ChEBI" id="CHEBI:29105"/>
    </cofactor>
    <text evidence="10">Binds 1 zinc ion per subunit.</text>
</comment>
<reference evidence="13 14" key="1">
    <citation type="journal article" date="2013" name="Genome Announc.">
        <title>Genome sequences for three denitrifying bacterial strains isolated from a uranium- and nitrate-contaminated subsurface environment.</title>
        <authorList>
            <person name="Venkatramanan R."/>
            <person name="Prakash O."/>
            <person name="Woyke T."/>
            <person name="Chain P."/>
            <person name="Goodwin L.A."/>
            <person name="Watson D."/>
            <person name="Brooks S."/>
            <person name="Kostka J.E."/>
            <person name="Green S.J."/>
        </authorList>
    </citation>
    <scope>NUCLEOTIDE SEQUENCE [LARGE SCALE GENOMIC DNA]</scope>
    <source>
        <strain evidence="13 14">1NES1</strain>
    </source>
</reference>
<dbReference type="GO" id="GO:0005737">
    <property type="term" value="C:cytoplasm"/>
    <property type="evidence" value="ECO:0007669"/>
    <property type="project" value="UniProtKB-SubCell"/>
</dbReference>
<evidence type="ECO:0000259" key="12">
    <source>
        <dbReference type="PROSITE" id="PS51721"/>
    </source>
</evidence>
<feature type="domain" description="EngC GTPase" evidence="11">
    <location>
        <begin position="104"/>
        <end position="251"/>
    </location>
</feature>
<dbReference type="GO" id="GO:0019843">
    <property type="term" value="F:rRNA binding"/>
    <property type="evidence" value="ECO:0007669"/>
    <property type="project" value="UniProtKB-KW"/>
</dbReference>
<dbReference type="STRING" id="670307.HYPDE_34698"/>
<feature type="binding site" evidence="10">
    <location>
        <begin position="143"/>
        <end position="146"/>
    </location>
    <ligand>
        <name>GTP</name>
        <dbReference type="ChEBI" id="CHEBI:37565"/>
    </ligand>
</feature>
<dbReference type="GO" id="GO:0042274">
    <property type="term" value="P:ribosomal small subunit biogenesis"/>
    <property type="evidence" value="ECO:0007669"/>
    <property type="project" value="UniProtKB-UniRule"/>
</dbReference>
<keyword evidence="4 10" id="KW-0699">rRNA-binding</keyword>
<evidence type="ECO:0000256" key="1">
    <source>
        <dbReference type="ARBA" id="ARBA00022490"/>
    </source>
</evidence>
<feature type="binding site" evidence="10">
    <location>
        <position position="283"/>
    </location>
    <ligand>
        <name>Zn(2+)</name>
        <dbReference type="ChEBI" id="CHEBI:29105"/>
    </ligand>
</feature>
<dbReference type="InterPro" id="IPR027417">
    <property type="entry name" value="P-loop_NTPase"/>
</dbReference>
<comment type="subunit">
    <text evidence="10">Monomer. Associates with 30S ribosomal subunit, binds 16S rRNA.</text>
</comment>
<evidence type="ECO:0000256" key="3">
    <source>
        <dbReference type="ARBA" id="ARBA00022723"/>
    </source>
</evidence>
<sequence>MGWSGQRQTEFGVHAANGLIPGRIVSEHRSHFRVATNSVELSAAMTGRLRNAAIQRSDLAGVGDFVALRPAAGDGAATIEEVLRRTSALIRKASGEQRPQLLAANVDVVFIVTAPDGDFNLPRIERLLALVRGSAAAPVILLNKADIPDEVHSVVDQIVAFAPGVPVHAISARSGGGISDIERYFEGNQTVGLIGSSGVGKSTLTNKLTGYAEQATQEVRAHDSRGRHTTTHRQLFIRPQGGSLIDTPGMRGLELWKSEDNVELNFDDIEALASRCRFRNCRHDCEPGCAVRAALERGDIKSARLASYVAHARAQ</sequence>
<organism evidence="13 14">
    <name type="scientific">Hyphomicrobium denitrificans 1NES1</name>
    <dbReference type="NCBI Taxonomy" id="670307"/>
    <lineage>
        <taxon>Bacteria</taxon>
        <taxon>Pseudomonadati</taxon>
        <taxon>Pseudomonadota</taxon>
        <taxon>Alphaproteobacteria</taxon>
        <taxon>Hyphomicrobiales</taxon>
        <taxon>Hyphomicrobiaceae</taxon>
        <taxon>Hyphomicrobium</taxon>
    </lineage>
</organism>
<dbReference type="GO" id="GO:0003924">
    <property type="term" value="F:GTPase activity"/>
    <property type="evidence" value="ECO:0007669"/>
    <property type="project" value="UniProtKB-UniRule"/>
</dbReference>
<dbReference type="PROSITE" id="PS50936">
    <property type="entry name" value="ENGC_GTPASE"/>
    <property type="match status" value="1"/>
</dbReference>
<keyword evidence="1 10" id="KW-0963">Cytoplasm</keyword>
<dbReference type="EMBL" id="CP005587">
    <property type="protein sequence ID" value="AGK58611.1"/>
    <property type="molecule type" value="Genomic_DNA"/>
</dbReference>
<gene>
    <name evidence="10" type="primary">rsgA</name>
    <name evidence="13" type="ORF">HYPDE_34698</name>
</gene>
<feature type="binding site" evidence="10">
    <location>
        <begin position="195"/>
        <end position="203"/>
    </location>
    <ligand>
        <name>GTP</name>
        <dbReference type="ChEBI" id="CHEBI:37565"/>
    </ligand>
</feature>
<dbReference type="InterPro" id="IPR030378">
    <property type="entry name" value="G_CP_dom"/>
</dbReference>
<accession>N0BDP8</accession>
<dbReference type="SUPFAM" id="SSF52540">
    <property type="entry name" value="P-loop containing nucleoside triphosphate hydrolases"/>
    <property type="match status" value="1"/>
</dbReference>
<feature type="binding site" evidence="10">
    <location>
        <position position="281"/>
    </location>
    <ligand>
        <name>Zn(2+)</name>
        <dbReference type="ChEBI" id="CHEBI:29105"/>
    </ligand>
</feature>
<keyword evidence="5 10" id="KW-0547">Nucleotide-binding</keyword>
<evidence type="ECO:0000256" key="4">
    <source>
        <dbReference type="ARBA" id="ARBA00022730"/>
    </source>
</evidence>
<dbReference type="PANTHER" id="PTHR32120:SF10">
    <property type="entry name" value="SMALL RIBOSOMAL SUBUNIT BIOGENESIS GTPASE RSGA"/>
    <property type="match status" value="1"/>
</dbReference>
<dbReference type="Proteomes" id="UP000005952">
    <property type="component" value="Chromosome"/>
</dbReference>
<feature type="binding site" evidence="10">
    <location>
        <position position="289"/>
    </location>
    <ligand>
        <name>Zn(2+)</name>
        <dbReference type="ChEBI" id="CHEBI:29105"/>
    </ligand>
</feature>
<dbReference type="Gene3D" id="1.10.40.50">
    <property type="entry name" value="Probable gtpase engc, domain 3"/>
    <property type="match status" value="1"/>
</dbReference>
<keyword evidence="3 10" id="KW-0479">Metal-binding</keyword>
<dbReference type="HAMAP" id="MF_01820">
    <property type="entry name" value="GTPase_RsgA"/>
    <property type="match status" value="1"/>
</dbReference>
<dbReference type="InterPro" id="IPR010914">
    <property type="entry name" value="RsgA_GTPase_dom"/>
</dbReference>
<dbReference type="InterPro" id="IPR004881">
    <property type="entry name" value="Ribosome_biogen_GTPase_RsgA"/>
</dbReference>
<protein>
    <recommendedName>
        <fullName evidence="10">Small ribosomal subunit biogenesis GTPase RsgA</fullName>
        <ecNumber evidence="10">3.6.1.-</ecNumber>
    </recommendedName>
</protein>
<name>N0BDP8_9HYPH</name>
<comment type="function">
    <text evidence="10">One of several proteins that assist in the late maturation steps of the functional core of the 30S ribosomal subunit. Helps release RbfA from mature subunits. May play a role in the assembly of ribosomal proteins into the subunit. Circularly permuted GTPase that catalyzes slow GTP hydrolysis, GTPase activity is stimulated by the 30S ribosomal subunit.</text>
</comment>
<evidence type="ECO:0000256" key="2">
    <source>
        <dbReference type="ARBA" id="ARBA00022517"/>
    </source>
</evidence>